<dbReference type="RefSeq" id="WP_122201982.1">
    <property type="nucleotide sequence ID" value="NZ_CABJFV010000016.1"/>
</dbReference>
<dbReference type="AlphaFoldDB" id="A0A413VIG6"/>
<name>A0A413VIG6_9BACE</name>
<dbReference type="Gene3D" id="2.60.40.2630">
    <property type="match status" value="1"/>
</dbReference>
<dbReference type="CDD" id="cd13121">
    <property type="entry name" value="BF2867_like_C"/>
    <property type="match status" value="1"/>
</dbReference>
<dbReference type="InterPro" id="IPR042278">
    <property type="entry name" value="Mfa-like_1_N"/>
</dbReference>
<comment type="caution">
    <text evidence="2">The sequence shown here is derived from an EMBL/GenBank/DDBJ whole genome shotgun (WGS) entry which is preliminary data.</text>
</comment>
<evidence type="ECO:0000256" key="1">
    <source>
        <dbReference type="SAM" id="SignalP"/>
    </source>
</evidence>
<sequence>MIYKCKTGRFQTICFLLLTTAFFSCSQEEPVRSGGDRGAETLIPLRVGSAGKGGIVTRAEGDTKLLEQATDRIGLFLMADETNGYQAVSNKPYTYSTPYWQSKGQLMLAKEPARLAAYYPYDANGTNPALLVSRIYDADKEFYYLPFSASYITSTVHLNLRRAYALLRFNFIIGTGEENKGAYTGDGKITAFSFTAPLLQAGTLNLFTGKVNEAVQAQATLNYGTSFTAGNAAAPSSVDFMVVPSDMAAYTDMTFALTADGKEMKNGKLALVSLCGSEKKLLEGTKYEINVTLRPTGLEVEGLKVQDWETDDISDVLQNK</sequence>
<evidence type="ECO:0000313" key="3">
    <source>
        <dbReference type="Proteomes" id="UP000284379"/>
    </source>
</evidence>
<organism evidence="2 3">
    <name type="scientific">Bacteroides nordii</name>
    <dbReference type="NCBI Taxonomy" id="291645"/>
    <lineage>
        <taxon>Bacteria</taxon>
        <taxon>Pseudomonadati</taxon>
        <taxon>Bacteroidota</taxon>
        <taxon>Bacteroidia</taxon>
        <taxon>Bacteroidales</taxon>
        <taxon>Bacteroidaceae</taxon>
        <taxon>Bacteroides</taxon>
    </lineage>
</organism>
<accession>A0A413VIG6</accession>
<dbReference type="Gene3D" id="2.60.40.2620">
    <property type="entry name" value="Fimbrillin-like"/>
    <property type="match status" value="1"/>
</dbReference>
<proteinExistence type="predicted"/>
<dbReference type="PROSITE" id="PS51257">
    <property type="entry name" value="PROKAR_LIPOPROTEIN"/>
    <property type="match status" value="1"/>
</dbReference>
<dbReference type="EMBL" id="QSGO01000016">
    <property type="protein sequence ID" value="RHB33367.1"/>
    <property type="molecule type" value="Genomic_DNA"/>
</dbReference>
<evidence type="ECO:0000313" key="2">
    <source>
        <dbReference type="EMBL" id="RHB33367.1"/>
    </source>
</evidence>
<dbReference type="InterPro" id="IPR025049">
    <property type="entry name" value="Mfa-like_1"/>
</dbReference>
<gene>
    <name evidence="2" type="ORF">DW888_16050</name>
</gene>
<reference evidence="2 3" key="1">
    <citation type="submission" date="2018-08" db="EMBL/GenBank/DDBJ databases">
        <title>A genome reference for cultivated species of the human gut microbiota.</title>
        <authorList>
            <person name="Zou Y."/>
            <person name="Xue W."/>
            <person name="Luo G."/>
        </authorList>
    </citation>
    <scope>NUCLEOTIDE SEQUENCE [LARGE SCALE GENOMIC DNA]</scope>
    <source>
        <strain evidence="2 3">AM40-30BH</strain>
    </source>
</reference>
<keyword evidence="1" id="KW-0732">Signal</keyword>
<dbReference type="Proteomes" id="UP000284379">
    <property type="component" value="Unassembled WGS sequence"/>
</dbReference>
<feature type="signal peptide" evidence="1">
    <location>
        <begin position="1"/>
        <end position="26"/>
    </location>
</feature>
<dbReference type="CDD" id="cd13120">
    <property type="entry name" value="BF2867_like_N"/>
    <property type="match status" value="1"/>
</dbReference>
<feature type="chain" id="PRO_5018996633" evidence="1">
    <location>
        <begin position="27"/>
        <end position="320"/>
    </location>
</feature>
<dbReference type="Pfam" id="PF13149">
    <property type="entry name" value="Mfa_like_1"/>
    <property type="match status" value="1"/>
</dbReference>
<protein>
    <submittedName>
        <fullName evidence="2">Fimbrillin family protein</fullName>
    </submittedName>
</protein>